<organism evidence="3 4">
    <name type="scientific">Strongylus vulgaris</name>
    <name type="common">Blood worm</name>
    <dbReference type="NCBI Taxonomy" id="40348"/>
    <lineage>
        <taxon>Eukaryota</taxon>
        <taxon>Metazoa</taxon>
        <taxon>Ecdysozoa</taxon>
        <taxon>Nematoda</taxon>
        <taxon>Chromadorea</taxon>
        <taxon>Rhabditida</taxon>
        <taxon>Rhabditina</taxon>
        <taxon>Rhabditomorpha</taxon>
        <taxon>Strongyloidea</taxon>
        <taxon>Strongylidae</taxon>
        <taxon>Strongylus</taxon>
    </lineage>
</organism>
<gene>
    <name evidence="3" type="ORF">SVUK_LOCUS16953</name>
</gene>
<dbReference type="SUPFAM" id="SSF48208">
    <property type="entry name" value="Six-hairpin glycosidases"/>
    <property type="match status" value="1"/>
</dbReference>
<name>A0A3P7LH89_STRVU</name>
<feature type="chain" id="PRO_5017954001" description="Glycogen debranching enzyme C-terminal domain-containing protein" evidence="1">
    <location>
        <begin position="18"/>
        <end position="381"/>
    </location>
</feature>
<dbReference type="PANTHER" id="PTHR10569">
    <property type="entry name" value="GLYCOGEN DEBRANCHING ENZYME"/>
    <property type="match status" value="1"/>
</dbReference>
<evidence type="ECO:0000259" key="2">
    <source>
        <dbReference type="Pfam" id="PF06202"/>
    </source>
</evidence>
<evidence type="ECO:0000256" key="1">
    <source>
        <dbReference type="SAM" id="SignalP"/>
    </source>
</evidence>
<keyword evidence="1" id="KW-0732">Signal</keyword>
<dbReference type="AlphaFoldDB" id="A0A3P7LH89"/>
<dbReference type="InterPro" id="IPR008928">
    <property type="entry name" value="6-hairpin_glycosidase_sf"/>
</dbReference>
<dbReference type="Pfam" id="PF06202">
    <property type="entry name" value="GDE_C"/>
    <property type="match status" value="2"/>
</dbReference>
<dbReference type="InterPro" id="IPR032790">
    <property type="entry name" value="GDE_C"/>
</dbReference>
<dbReference type="GO" id="GO:0004135">
    <property type="term" value="F:amylo-alpha-1,6-glucosidase activity"/>
    <property type="evidence" value="ECO:0007669"/>
    <property type="project" value="InterPro"/>
</dbReference>
<dbReference type="Proteomes" id="UP000270094">
    <property type="component" value="Unassembled WGS sequence"/>
</dbReference>
<dbReference type="GO" id="GO:0004134">
    <property type="term" value="F:4-alpha-glucanotransferase activity"/>
    <property type="evidence" value="ECO:0007669"/>
    <property type="project" value="InterPro"/>
</dbReference>
<feature type="signal peptide" evidence="1">
    <location>
        <begin position="1"/>
        <end position="17"/>
    </location>
</feature>
<proteinExistence type="predicted"/>
<reference evidence="3 4" key="1">
    <citation type="submission" date="2018-11" db="EMBL/GenBank/DDBJ databases">
        <authorList>
            <consortium name="Pathogen Informatics"/>
        </authorList>
    </citation>
    <scope>NUCLEOTIDE SEQUENCE [LARGE SCALE GENOMIC DNA]</scope>
</reference>
<sequence>MRKLSANLTSLSSLVRALSVSSVSFVGHVPSAALAPLPNSIRLEDKHPSSLAAGLPHFAVGIWRNWGRDTFIALPGCLLRTGRFYDAKNIILSYAGCLRHGLIPNLLAEGKASRYNCRDAVWFWLYSIERYVRLAPNGHEILKCPVRRIYPHDDSVYGNDVQMQHLIDVMYEALNRHFAGIDFRERYAGPQIDEHMKDEGEGRWHQLVAGFNVKVFVDRNTGFIHGGNRWNCGTWMDKMGSSEKVGVTFDFELRPNFTIALATVPTLIDPHKAWMALDMAKEHLLGPIGIKTLDPSDWAYRGDYNNNDDGCDKTIAKGWNYHQGPEWVWVAAYYLRARLAIGNILGGSEWLSARKEVQSRLGNYYRHIRVRYFLSNDPSLL</sequence>
<feature type="domain" description="Glycogen debranching enzyme C-terminal" evidence="2">
    <location>
        <begin position="250"/>
        <end position="369"/>
    </location>
</feature>
<evidence type="ECO:0000313" key="4">
    <source>
        <dbReference type="Proteomes" id="UP000270094"/>
    </source>
</evidence>
<dbReference type="InterPro" id="IPR010401">
    <property type="entry name" value="AGL/Gdb1"/>
</dbReference>
<dbReference type="GO" id="GO:0005980">
    <property type="term" value="P:glycogen catabolic process"/>
    <property type="evidence" value="ECO:0007669"/>
    <property type="project" value="InterPro"/>
</dbReference>
<dbReference type="OrthoDB" id="10248904at2759"/>
<keyword evidence="4" id="KW-1185">Reference proteome</keyword>
<dbReference type="PANTHER" id="PTHR10569:SF2">
    <property type="entry name" value="GLYCOGEN DEBRANCHING ENZYME"/>
    <property type="match status" value="1"/>
</dbReference>
<feature type="domain" description="Glycogen debranching enzyme C-terminal" evidence="2">
    <location>
        <begin position="30"/>
        <end position="242"/>
    </location>
</feature>
<protein>
    <recommendedName>
        <fullName evidence="2">Glycogen debranching enzyme C-terminal domain-containing protein</fullName>
    </recommendedName>
</protein>
<dbReference type="EMBL" id="UYYB01115369">
    <property type="protein sequence ID" value="VDM81955.1"/>
    <property type="molecule type" value="Genomic_DNA"/>
</dbReference>
<evidence type="ECO:0000313" key="3">
    <source>
        <dbReference type="EMBL" id="VDM81955.1"/>
    </source>
</evidence>
<accession>A0A3P7LH89</accession>